<name>A0A1Q9CTT0_SYMMI</name>
<keyword evidence="2" id="KW-0472">Membrane</keyword>
<dbReference type="EMBL" id="LSRX01000923">
    <property type="protein sequence ID" value="OLP86297.1"/>
    <property type="molecule type" value="Genomic_DNA"/>
</dbReference>
<dbReference type="Proteomes" id="UP000186817">
    <property type="component" value="Unassembled WGS sequence"/>
</dbReference>
<proteinExistence type="predicted"/>
<protein>
    <submittedName>
        <fullName evidence="3">Uncharacterized protein</fullName>
    </submittedName>
</protein>
<keyword evidence="4" id="KW-1185">Reference proteome</keyword>
<comment type="caution">
    <text evidence="3">The sequence shown here is derived from an EMBL/GenBank/DDBJ whole genome shotgun (WGS) entry which is preliminary data.</text>
</comment>
<feature type="transmembrane region" description="Helical" evidence="2">
    <location>
        <begin position="86"/>
        <end position="107"/>
    </location>
</feature>
<organism evidence="3 4">
    <name type="scientific">Symbiodinium microadriaticum</name>
    <name type="common">Dinoflagellate</name>
    <name type="synonym">Zooxanthella microadriatica</name>
    <dbReference type="NCBI Taxonomy" id="2951"/>
    <lineage>
        <taxon>Eukaryota</taxon>
        <taxon>Sar</taxon>
        <taxon>Alveolata</taxon>
        <taxon>Dinophyceae</taxon>
        <taxon>Suessiales</taxon>
        <taxon>Symbiodiniaceae</taxon>
        <taxon>Symbiodinium</taxon>
    </lineage>
</organism>
<gene>
    <name evidence="3" type="ORF">AK812_SmicGene32604</name>
</gene>
<feature type="region of interest" description="Disordered" evidence="1">
    <location>
        <begin position="1"/>
        <end position="23"/>
    </location>
</feature>
<dbReference type="AlphaFoldDB" id="A0A1Q9CTT0"/>
<evidence type="ECO:0000256" key="2">
    <source>
        <dbReference type="SAM" id="Phobius"/>
    </source>
</evidence>
<feature type="compositionally biased region" description="Polar residues" evidence="1">
    <location>
        <begin position="7"/>
        <end position="22"/>
    </location>
</feature>
<reference evidence="3 4" key="1">
    <citation type="submission" date="2016-02" db="EMBL/GenBank/DDBJ databases">
        <title>Genome analysis of coral dinoflagellate symbionts highlights evolutionary adaptations to a symbiotic lifestyle.</title>
        <authorList>
            <person name="Aranda M."/>
            <person name="Li Y."/>
            <person name="Liew Y.J."/>
            <person name="Baumgarten S."/>
            <person name="Simakov O."/>
            <person name="Wilson M."/>
            <person name="Piel J."/>
            <person name="Ashoor H."/>
            <person name="Bougouffa S."/>
            <person name="Bajic V.B."/>
            <person name="Ryu T."/>
            <person name="Ravasi T."/>
            <person name="Bayer T."/>
            <person name="Micklem G."/>
            <person name="Kim H."/>
            <person name="Bhak J."/>
            <person name="Lajeunesse T.C."/>
            <person name="Voolstra C.R."/>
        </authorList>
    </citation>
    <scope>NUCLEOTIDE SEQUENCE [LARGE SCALE GENOMIC DNA]</scope>
    <source>
        <strain evidence="3 4">CCMP2467</strain>
    </source>
</reference>
<dbReference type="OrthoDB" id="416238at2759"/>
<accession>A0A1Q9CTT0</accession>
<evidence type="ECO:0000313" key="4">
    <source>
        <dbReference type="Proteomes" id="UP000186817"/>
    </source>
</evidence>
<keyword evidence="2" id="KW-0812">Transmembrane</keyword>
<sequence length="158" mass="17912">MARVTSRRQNSTRSLSESTNLPKHSRKLFDRSFPCAWDGARRPGCAEKCSCGWTERCHPSFVFVPDNTSSGRHGQLVDVGVCGMDFRVPVLVSLLLPVLLLTCLISVRRIMTDAVYSELKLFSRESRRMDDLCNKKFFKAQEVAGLARTLRRKGEETQ</sequence>
<keyword evidence="2" id="KW-1133">Transmembrane helix</keyword>
<evidence type="ECO:0000256" key="1">
    <source>
        <dbReference type="SAM" id="MobiDB-lite"/>
    </source>
</evidence>
<evidence type="ECO:0000313" key="3">
    <source>
        <dbReference type="EMBL" id="OLP86297.1"/>
    </source>
</evidence>